<accession>A0A450TSW8</accession>
<proteinExistence type="predicted"/>
<dbReference type="InterPro" id="IPR025528">
    <property type="entry name" value="BrnA_antitoxin"/>
</dbReference>
<dbReference type="EMBL" id="CAADFE010000028">
    <property type="protein sequence ID" value="VFJ71697.1"/>
    <property type="molecule type" value="Genomic_DNA"/>
</dbReference>
<organism evidence="1">
    <name type="scientific">Candidatus Kentrum sp. FW</name>
    <dbReference type="NCBI Taxonomy" id="2126338"/>
    <lineage>
        <taxon>Bacteria</taxon>
        <taxon>Pseudomonadati</taxon>
        <taxon>Pseudomonadota</taxon>
        <taxon>Gammaproteobacteria</taxon>
        <taxon>Candidatus Kentrum</taxon>
    </lineage>
</organism>
<protein>
    <submittedName>
        <fullName evidence="1">Uncharacterized conserved protein, DUF4415 family</fullName>
    </submittedName>
</protein>
<reference evidence="1" key="1">
    <citation type="submission" date="2019-02" db="EMBL/GenBank/DDBJ databases">
        <authorList>
            <person name="Gruber-Vodicka R. H."/>
            <person name="Seah K. B. B."/>
        </authorList>
    </citation>
    <scope>NUCLEOTIDE SEQUENCE</scope>
    <source>
        <strain evidence="1">BECK_BZ131</strain>
    </source>
</reference>
<name>A0A450TSW8_9GAMM</name>
<gene>
    <name evidence="1" type="ORF">BECKFW1821C_GA0114237_102823</name>
</gene>
<evidence type="ECO:0000313" key="1">
    <source>
        <dbReference type="EMBL" id="VFJ71697.1"/>
    </source>
</evidence>
<dbReference type="AlphaFoldDB" id="A0A450TSW8"/>
<dbReference type="Pfam" id="PF14384">
    <property type="entry name" value="BrnA_antitoxin"/>
    <property type="match status" value="1"/>
</dbReference>
<sequence>MNENKHVTSTGWVDPDDAPELTDEFFEIADEYIGEKLVRRGRPRKMEPKQPVSIRLSNEVVKYFRATGKGWQTRIDEVLKEWIAARSSVQVSQK</sequence>